<gene>
    <name evidence="1" type="ORF">E3U43_021159</name>
</gene>
<keyword evidence="2" id="KW-1185">Reference proteome</keyword>
<comment type="caution">
    <text evidence="1">The sequence shown here is derived from an EMBL/GenBank/DDBJ whole genome shotgun (WGS) entry which is preliminary data.</text>
</comment>
<proteinExistence type="predicted"/>
<evidence type="ECO:0000313" key="1">
    <source>
        <dbReference type="EMBL" id="TMS14697.1"/>
    </source>
</evidence>
<reference evidence="1" key="1">
    <citation type="submission" date="2018-11" db="EMBL/GenBank/DDBJ databases">
        <title>The sequence and de novo assembly of Larimichthys crocea genome using PacBio and Hi-C technologies.</title>
        <authorList>
            <person name="Xu P."/>
            <person name="Chen B."/>
            <person name="Zhou Z."/>
            <person name="Ke Q."/>
            <person name="Wu Y."/>
            <person name="Bai H."/>
            <person name="Pu F."/>
        </authorList>
    </citation>
    <scope>NUCLEOTIDE SEQUENCE</scope>
    <source>
        <tissue evidence="1">Muscle</tissue>
    </source>
</reference>
<dbReference type="EMBL" id="CM011682">
    <property type="protein sequence ID" value="TMS14697.1"/>
    <property type="molecule type" value="Genomic_DNA"/>
</dbReference>
<name>A0ACD3R5V1_LARCR</name>
<protein>
    <submittedName>
        <fullName evidence="1">Uncharacterized protein</fullName>
    </submittedName>
</protein>
<accession>A0ACD3R5V1</accession>
<evidence type="ECO:0000313" key="2">
    <source>
        <dbReference type="Proteomes" id="UP000793456"/>
    </source>
</evidence>
<dbReference type="Proteomes" id="UP000793456">
    <property type="component" value="Chromosome IX"/>
</dbReference>
<feature type="non-terminal residue" evidence="1">
    <location>
        <position position="1391"/>
    </location>
</feature>
<sequence length="1391" mass="156096">MEQSSCTEDRIQHVLERCLCDLGLNTPDKQLWNAGLCINRWCLEELVKRDGHNFLILLQKVLKKTKEVLEQCRYELVVPLTLLFSSTLLKAPPVSPDCGVLQEAYLLFHSFLAWPEPCCSASKRLLNIIQQELRAPGISFQRLVRAEQSLSPQIHHSKTIMVLLVSPDDDVPPEVQSVAEQLSSTEHSNRDVTITLILHGFQAALGTRDLQALHTALQTKRHDELEQLMKVVTDSMETAASATDLSTARQGLMHSMERLRESLSAPAPANGSDIGAVETFMLPFPNCRTCSWENDNFDFLNHILDSDLDSPEECFLKGEIEEEDINDTSVDEEDEVEGSKADRDFQNHRISTASSSSRDSTFSSYSLSSSWSVSTPSGSSGIESDFSEDTTHEDTEEGQDSQPKPRKKPKKKSRSILGVERFSLLFKNPRSPSVCRRVQSMGHRADFTKDYHKNGSQLKHSLCRQIHPLRATTAALDPLSPQKHMCVRRRPILSCDEGDVAEVPTLVKVVVFGGDKEAGRLARAYSDLQQKESKCPRLTRMCKLQFYFVPTKRRTTGSPGQTPTEGQIGGSNKAAASESNDSVLEENTTDIAQMLGMLDPWYERNVLNMLSLSSDVLCQLTLAGGERRREVFIHSLELGHSAGTRAVKAMGAASKRFGIDKEREAVPLTLSVAYNKVAVSGRSQWMQTEIVCTSINLYKACRKPEQLDSRVESLRLMMTEVLKRQCSKSKKGYNQHISISEVKVDKVQVSSGEDGTTFAVCLDQDEKKFIQSVTRSYSKLWINAENMDDHPALSAYNDVQALLKEMNSQSASQKGRLRWILQKKLESDPSCSILLIQVLVKELKKKLKTTCKTQSYVHVIPVLHTIYYVVIQSGGMIPASLYQAVYECLIKLLILPTPYCTVVLSTLRSIKMEMITPGSLYQRRVVAEQNLKSEHLTVQEKVFVLADPAVFSAPLEATVRAHFEAPSSFRNTTTMEKNVVLHVLHTGLGATCQSSRLTQALEALEDHVVDKYFQEVVLTVEQSIKHGPGGYLNKLHDIYRNILTDCREEITKVDHGSLVYGAALPFPEINFQLWRSEEDLWNLLVKFALDCCRNSSTDEEVKDKKGSVQSEDDQKERNPTSVFNRRKAFKNMKPADKITLMREKIEAFPGSSPAFKEDRRRHTARVVVMGDDRVLGTLTRAYCLIRERESKRLVLTKRLDIQFYYIPVTDVEPSSIPPDEDRLSLASLLGRVDPWYNSNINSLGAEISKLGRTHSEPSEQNLFLLDSLCYYLRCGKQPVNIPLYSVKMTCSSGDVDEVFVSHLEAEIPEFKHLKENSSKEPSARRKKSTVAVFGTAISVSYTKISLSKREVVKGEAPMTYGVVITSEPAALTSGQDYLSVRFDSVNPIYNT</sequence>
<organism evidence="1 2">
    <name type="scientific">Larimichthys crocea</name>
    <name type="common">Large yellow croaker</name>
    <name type="synonym">Pseudosciaena crocea</name>
    <dbReference type="NCBI Taxonomy" id="215358"/>
    <lineage>
        <taxon>Eukaryota</taxon>
        <taxon>Metazoa</taxon>
        <taxon>Chordata</taxon>
        <taxon>Craniata</taxon>
        <taxon>Vertebrata</taxon>
        <taxon>Euteleostomi</taxon>
        <taxon>Actinopterygii</taxon>
        <taxon>Neopterygii</taxon>
        <taxon>Teleostei</taxon>
        <taxon>Neoteleostei</taxon>
        <taxon>Acanthomorphata</taxon>
        <taxon>Eupercaria</taxon>
        <taxon>Sciaenidae</taxon>
        <taxon>Larimichthys</taxon>
    </lineage>
</organism>